<dbReference type="InterPro" id="IPR036259">
    <property type="entry name" value="MFS_trans_sf"/>
</dbReference>
<evidence type="ECO:0000313" key="9">
    <source>
        <dbReference type="Proteomes" id="UP000191806"/>
    </source>
</evidence>
<feature type="transmembrane region" description="Helical" evidence="6">
    <location>
        <begin position="404"/>
        <end position="420"/>
    </location>
</feature>
<feature type="transmembrane region" description="Helical" evidence="6">
    <location>
        <begin position="12"/>
        <end position="35"/>
    </location>
</feature>
<dbReference type="InterPro" id="IPR020846">
    <property type="entry name" value="MFS_dom"/>
</dbReference>
<dbReference type="CDD" id="cd17489">
    <property type="entry name" value="MFS_YfcJ_like"/>
    <property type="match status" value="1"/>
</dbReference>
<dbReference type="InterPro" id="IPR052714">
    <property type="entry name" value="MFS_Exporter"/>
</dbReference>
<comment type="subcellular location">
    <subcellularLocation>
        <location evidence="1">Cell membrane</location>
        <topology evidence="1">Multi-pass membrane protein</topology>
    </subcellularLocation>
</comment>
<evidence type="ECO:0000256" key="3">
    <source>
        <dbReference type="ARBA" id="ARBA00022692"/>
    </source>
</evidence>
<keyword evidence="4 6" id="KW-1133">Transmembrane helix</keyword>
<evidence type="ECO:0000256" key="6">
    <source>
        <dbReference type="SAM" id="Phobius"/>
    </source>
</evidence>
<protein>
    <submittedName>
        <fullName evidence="8">Permease of the major facilitator superfamily</fullName>
    </submittedName>
</protein>
<dbReference type="Pfam" id="PF07690">
    <property type="entry name" value="MFS_1"/>
    <property type="match status" value="1"/>
</dbReference>
<dbReference type="PANTHER" id="PTHR23531:SF1">
    <property type="entry name" value="QUINOLENE RESISTANCE PROTEIN NORA"/>
    <property type="match status" value="1"/>
</dbReference>
<keyword evidence="5 6" id="KW-0472">Membrane</keyword>
<gene>
    <name evidence="8" type="ORF">LLJM1_2223</name>
</gene>
<dbReference type="Gene3D" id="1.20.1250.20">
    <property type="entry name" value="MFS general substrate transporter like domains"/>
    <property type="match status" value="1"/>
</dbReference>
<feature type="transmembrane region" description="Helical" evidence="6">
    <location>
        <begin position="338"/>
        <end position="359"/>
    </location>
</feature>
<feature type="transmembrane region" description="Helical" evidence="6">
    <location>
        <begin position="365"/>
        <end position="383"/>
    </location>
</feature>
<evidence type="ECO:0000256" key="4">
    <source>
        <dbReference type="ARBA" id="ARBA00022989"/>
    </source>
</evidence>
<evidence type="ECO:0000256" key="2">
    <source>
        <dbReference type="ARBA" id="ARBA00022448"/>
    </source>
</evidence>
<dbReference type="PANTHER" id="PTHR23531">
    <property type="entry name" value="QUINOLENE RESISTANCE PROTEIN NORA"/>
    <property type="match status" value="1"/>
</dbReference>
<sequence length="421" mass="46542">MKEKLWTTTFVVNMLLNFIFYLVFYLPTVVIGTMAMDRYHASASIAGILSGIFIVGGFIARLWAGNNMKRLGAKKLLYIGTLIYFLLTFVYFIVHSVALLLILRLVHGVGFGIAATASGTLAGAIVPSSRRGEGIGYYALSVTLSSAVGPFLSMFLYRTSGFYSLIWLSALLLFLALIGIFFLRVNEKPTDSSAITENHKKFAWSNYFEKEALPISLIAFLIGISYSSILSFMDAYALNIHLSEAASFFFLVYAITVLLSRPITGRIFDGFGDNFVMYPTYLFFALGLLLIGLAQSGWMLLIAAIFIGLGYGSFSPFGQAIAIRNSEAHRLGVTTSTFFGFMDMGVGFGPFILGMFMPLLGYRNLYFASAILALLIAVIYHFVHGRHVKTENLFTDRLSVNKKAVNLLTAFLFTNIFIISN</sequence>
<dbReference type="PROSITE" id="PS50850">
    <property type="entry name" value="MFS"/>
    <property type="match status" value="1"/>
</dbReference>
<evidence type="ECO:0000256" key="5">
    <source>
        <dbReference type="ARBA" id="ARBA00023136"/>
    </source>
</evidence>
<feature type="transmembrane region" description="Helical" evidence="6">
    <location>
        <begin position="41"/>
        <end position="64"/>
    </location>
</feature>
<dbReference type="EMBL" id="CP015899">
    <property type="protein sequence ID" value="ARE29562.1"/>
    <property type="molecule type" value="Genomic_DNA"/>
</dbReference>
<evidence type="ECO:0000256" key="1">
    <source>
        <dbReference type="ARBA" id="ARBA00004651"/>
    </source>
</evidence>
<name>A0A1V0PKI5_LACLC</name>
<dbReference type="SUPFAM" id="SSF103473">
    <property type="entry name" value="MFS general substrate transporter"/>
    <property type="match status" value="1"/>
</dbReference>
<feature type="transmembrane region" description="Helical" evidence="6">
    <location>
        <begin position="245"/>
        <end position="263"/>
    </location>
</feature>
<feature type="transmembrane region" description="Helical" evidence="6">
    <location>
        <begin position="275"/>
        <end position="292"/>
    </location>
</feature>
<evidence type="ECO:0000259" key="7">
    <source>
        <dbReference type="PROSITE" id="PS50850"/>
    </source>
</evidence>
<feature type="transmembrane region" description="Helical" evidence="6">
    <location>
        <begin position="135"/>
        <end position="156"/>
    </location>
</feature>
<feature type="transmembrane region" description="Helical" evidence="6">
    <location>
        <begin position="109"/>
        <end position="128"/>
    </location>
</feature>
<dbReference type="InterPro" id="IPR011701">
    <property type="entry name" value="MFS"/>
</dbReference>
<dbReference type="GO" id="GO:0022857">
    <property type="term" value="F:transmembrane transporter activity"/>
    <property type="evidence" value="ECO:0007669"/>
    <property type="project" value="InterPro"/>
</dbReference>
<feature type="transmembrane region" description="Helical" evidence="6">
    <location>
        <begin position="76"/>
        <end position="103"/>
    </location>
</feature>
<dbReference type="AlphaFoldDB" id="A0A1V0PKI5"/>
<evidence type="ECO:0000313" key="8">
    <source>
        <dbReference type="EMBL" id="ARE29562.1"/>
    </source>
</evidence>
<reference evidence="8 9" key="1">
    <citation type="journal article" date="2017" name="BMC Genomics">
        <title>Comparative and functional genomics of the Lactococcus lactis taxon; insights into evolution and niche adaptation.</title>
        <authorList>
            <person name="Kelleher P."/>
            <person name="Bottacini F."/>
            <person name="Mahony J."/>
            <person name="Kilcawley K.N."/>
            <person name="van Sinderen D."/>
        </authorList>
    </citation>
    <scope>NUCLEOTIDE SEQUENCE [LARGE SCALE GENOMIC DNA]</scope>
    <source>
        <strain evidence="8 9">JM1</strain>
    </source>
</reference>
<dbReference type="GO" id="GO:0005886">
    <property type="term" value="C:plasma membrane"/>
    <property type="evidence" value="ECO:0007669"/>
    <property type="project" value="UniProtKB-SubCell"/>
</dbReference>
<feature type="domain" description="Major facilitator superfamily (MFS) profile" evidence="7">
    <location>
        <begin position="9"/>
        <end position="388"/>
    </location>
</feature>
<organism evidence="8 9">
    <name type="scientific">Lactococcus lactis subsp. cremoris</name>
    <name type="common">Streptococcus cremoris</name>
    <dbReference type="NCBI Taxonomy" id="1359"/>
    <lineage>
        <taxon>Bacteria</taxon>
        <taxon>Bacillati</taxon>
        <taxon>Bacillota</taxon>
        <taxon>Bacilli</taxon>
        <taxon>Lactobacillales</taxon>
        <taxon>Streptococcaceae</taxon>
        <taxon>Lactococcus</taxon>
    </lineage>
</organism>
<proteinExistence type="predicted"/>
<dbReference type="Proteomes" id="UP000191806">
    <property type="component" value="Chromosome"/>
</dbReference>
<feature type="transmembrane region" description="Helical" evidence="6">
    <location>
        <begin position="298"/>
        <end position="317"/>
    </location>
</feature>
<feature type="transmembrane region" description="Helical" evidence="6">
    <location>
        <begin position="212"/>
        <end position="233"/>
    </location>
</feature>
<feature type="transmembrane region" description="Helical" evidence="6">
    <location>
        <begin position="162"/>
        <end position="183"/>
    </location>
</feature>
<keyword evidence="2" id="KW-0813">Transport</keyword>
<keyword evidence="3 6" id="KW-0812">Transmembrane</keyword>
<accession>A0A1V0PKI5</accession>